<dbReference type="AlphaFoldDB" id="A0A2U2MW13"/>
<dbReference type="Pfam" id="PF04380">
    <property type="entry name" value="BMFP"/>
    <property type="match status" value="1"/>
</dbReference>
<dbReference type="OrthoDB" id="5297354at2"/>
<name>A0A2U2MW13_9GAMM</name>
<dbReference type="PANTHER" id="PTHR38040:SF1">
    <property type="entry name" value="UBIQUINONE BIOSYNTHESIS ACCESSORY FACTOR UBIK"/>
    <property type="match status" value="1"/>
</dbReference>
<comment type="pathway">
    <text evidence="1">Cofactor biosynthesis; ubiquinone biosynthesis.</text>
</comment>
<dbReference type="HAMAP" id="MF_02216">
    <property type="entry name" value="UbiK"/>
    <property type="match status" value="1"/>
</dbReference>
<proteinExistence type="inferred from homology"/>
<accession>A0A2U2MW13</accession>
<reference evidence="3 4" key="1">
    <citation type="submission" date="2018-05" db="EMBL/GenBank/DDBJ databases">
        <title>Spiribacter halobius sp. nov., a moderately halophilic bacterium isolated from marine solar saltern.</title>
        <authorList>
            <person name="Zheng W.-S."/>
            <person name="Lu D.-C."/>
            <person name="Du Z.-J."/>
        </authorList>
    </citation>
    <scope>NUCLEOTIDE SEQUENCE [LARGE SCALE GENOMIC DNA]</scope>
    <source>
        <strain evidence="3 4">E85</strain>
    </source>
</reference>
<dbReference type="UniPathway" id="UPA00232"/>
<evidence type="ECO:0000256" key="1">
    <source>
        <dbReference type="HAMAP-Rule" id="MF_02216"/>
    </source>
</evidence>
<keyword evidence="1" id="KW-0963">Cytoplasm</keyword>
<evidence type="ECO:0000256" key="2">
    <source>
        <dbReference type="SAM" id="MobiDB-lite"/>
    </source>
</evidence>
<keyword evidence="4" id="KW-1185">Reference proteome</keyword>
<dbReference type="GO" id="GO:0006744">
    <property type="term" value="P:ubiquinone biosynthetic process"/>
    <property type="evidence" value="ECO:0007669"/>
    <property type="project" value="UniProtKB-UniRule"/>
</dbReference>
<sequence>MLDPRQLDELARRFSEHLPSGLRDFQQEVEKNTRVALQSAFNRMELVTRDEFDAQTKVLARTRERLEALEQRIAALEGGNDGDAAQPAGGSPAPQE</sequence>
<gene>
    <name evidence="1" type="primary">ubiK</name>
    <name evidence="3" type="ORF">DEM34_18605</name>
</gene>
<feature type="region of interest" description="Disordered" evidence="2">
    <location>
        <begin position="75"/>
        <end position="96"/>
    </location>
</feature>
<dbReference type="EMBL" id="QFFI01000055">
    <property type="protein sequence ID" value="PWG61012.1"/>
    <property type="molecule type" value="Genomic_DNA"/>
</dbReference>
<organism evidence="3 4">
    <name type="scientific">Sediminicurvatus halobius</name>
    <dbReference type="NCBI Taxonomy" id="2182432"/>
    <lineage>
        <taxon>Bacteria</taxon>
        <taxon>Pseudomonadati</taxon>
        <taxon>Pseudomonadota</taxon>
        <taxon>Gammaproteobacteria</taxon>
        <taxon>Chromatiales</taxon>
        <taxon>Ectothiorhodospiraceae</taxon>
        <taxon>Sediminicurvatus</taxon>
    </lineage>
</organism>
<evidence type="ECO:0000313" key="4">
    <source>
        <dbReference type="Proteomes" id="UP000245474"/>
    </source>
</evidence>
<evidence type="ECO:0000313" key="3">
    <source>
        <dbReference type="EMBL" id="PWG61012.1"/>
    </source>
</evidence>
<dbReference type="RefSeq" id="WP_109680329.1">
    <property type="nucleotide sequence ID" value="NZ_CP086615.1"/>
</dbReference>
<dbReference type="GO" id="GO:0005829">
    <property type="term" value="C:cytosol"/>
    <property type="evidence" value="ECO:0007669"/>
    <property type="project" value="TreeGrafter"/>
</dbReference>
<dbReference type="NCBIfam" id="NF047835">
    <property type="entry name" value="UbiqAccUbiK"/>
    <property type="match status" value="1"/>
</dbReference>
<comment type="caution">
    <text evidence="3">The sequence shown here is derived from an EMBL/GenBank/DDBJ whole genome shotgun (WGS) entry which is preliminary data.</text>
</comment>
<dbReference type="InterPro" id="IPR007475">
    <property type="entry name" value="UbiK"/>
</dbReference>
<comment type="subcellular location">
    <subcellularLocation>
        <location evidence="1">Cytoplasm</location>
    </subcellularLocation>
</comment>
<dbReference type="PANTHER" id="PTHR38040">
    <property type="entry name" value="UBIQUINONE BIOSYNTHESIS ACCESSORY FACTOR UBIK"/>
    <property type="match status" value="1"/>
</dbReference>
<dbReference type="Proteomes" id="UP000245474">
    <property type="component" value="Unassembled WGS sequence"/>
</dbReference>
<comment type="similarity">
    <text evidence="1">Belongs to the UbiK family.</text>
</comment>
<comment type="function">
    <text evidence="1">Required for efficient ubiquinone (coenzyme Q) biosynthesis. UbiK is probably an accessory factor of Ubi enzymes and facilitates ubiquinone biosynthesis by acting as an assembly factor, a targeting factor, or both.</text>
</comment>
<protein>
    <recommendedName>
        <fullName evidence="1">Ubiquinone biosynthesis accessory factor UbiK</fullName>
    </recommendedName>
</protein>
<keyword evidence="1" id="KW-0831">Ubiquinone biosynthesis</keyword>
<feature type="compositionally biased region" description="Low complexity" evidence="2">
    <location>
        <begin position="82"/>
        <end position="96"/>
    </location>
</feature>